<comment type="caution">
    <text evidence="7">The sequence shown here is derived from an EMBL/GenBank/DDBJ whole genome shotgun (WGS) entry which is preliminary data.</text>
</comment>
<keyword evidence="4 5" id="KW-0732">Signal</keyword>
<feature type="domain" description="Fe/B12 periplasmic-binding" evidence="6">
    <location>
        <begin position="61"/>
        <end position="339"/>
    </location>
</feature>
<dbReference type="PANTHER" id="PTHR30532">
    <property type="entry name" value="IRON III DICITRATE-BINDING PERIPLASMIC PROTEIN"/>
    <property type="match status" value="1"/>
</dbReference>
<evidence type="ECO:0000256" key="2">
    <source>
        <dbReference type="ARBA" id="ARBA00008814"/>
    </source>
</evidence>
<protein>
    <submittedName>
        <fullName evidence="7">Iron-siderophore ABC transporter substrate-binding protein</fullName>
    </submittedName>
</protein>
<dbReference type="PROSITE" id="PS50983">
    <property type="entry name" value="FE_B12_PBP"/>
    <property type="match status" value="1"/>
</dbReference>
<dbReference type="CDD" id="cd01146">
    <property type="entry name" value="FhuD"/>
    <property type="match status" value="1"/>
</dbReference>
<keyword evidence="3" id="KW-0813">Transport</keyword>
<dbReference type="EMBL" id="BAAAYG010000005">
    <property type="protein sequence ID" value="GAA3284373.1"/>
    <property type="molecule type" value="Genomic_DNA"/>
</dbReference>
<evidence type="ECO:0000259" key="6">
    <source>
        <dbReference type="PROSITE" id="PS50983"/>
    </source>
</evidence>
<evidence type="ECO:0000313" key="7">
    <source>
        <dbReference type="EMBL" id="GAA3284373.1"/>
    </source>
</evidence>
<dbReference type="PROSITE" id="PS51257">
    <property type="entry name" value="PROKAR_LIPOPROTEIN"/>
    <property type="match status" value="1"/>
</dbReference>
<dbReference type="Gene3D" id="3.40.50.1980">
    <property type="entry name" value="Nitrogenase molybdenum iron protein domain"/>
    <property type="match status" value="2"/>
</dbReference>
<proteinExistence type="inferred from homology"/>
<comment type="similarity">
    <text evidence="2">Belongs to the bacterial solute-binding protein 8 family.</text>
</comment>
<comment type="subcellular location">
    <subcellularLocation>
        <location evidence="1">Cell envelope</location>
    </subcellularLocation>
</comment>
<dbReference type="Proteomes" id="UP001501736">
    <property type="component" value="Unassembled WGS sequence"/>
</dbReference>
<name>A0ABP6REA5_9MICC</name>
<accession>A0ABP6REA5</accession>
<dbReference type="SUPFAM" id="SSF53807">
    <property type="entry name" value="Helical backbone' metal receptor"/>
    <property type="match status" value="1"/>
</dbReference>
<reference evidence="8" key="1">
    <citation type="journal article" date="2019" name="Int. J. Syst. Evol. Microbiol.">
        <title>The Global Catalogue of Microorganisms (GCM) 10K type strain sequencing project: providing services to taxonomists for standard genome sequencing and annotation.</title>
        <authorList>
            <consortium name="The Broad Institute Genomics Platform"/>
            <consortium name="The Broad Institute Genome Sequencing Center for Infectious Disease"/>
            <person name="Wu L."/>
            <person name="Ma J."/>
        </authorList>
    </citation>
    <scope>NUCLEOTIDE SEQUENCE [LARGE SCALE GENOMIC DNA]</scope>
    <source>
        <strain evidence="8">JCM 11483</strain>
    </source>
</reference>
<dbReference type="InterPro" id="IPR002491">
    <property type="entry name" value="ABC_transptr_periplasmic_BD"/>
</dbReference>
<evidence type="ECO:0000256" key="1">
    <source>
        <dbReference type="ARBA" id="ARBA00004196"/>
    </source>
</evidence>
<feature type="chain" id="PRO_5046021020" evidence="5">
    <location>
        <begin position="38"/>
        <end position="345"/>
    </location>
</feature>
<dbReference type="PANTHER" id="PTHR30532:SF28">
    <property type="entry name" value="PETROBACTIN-BINDING PROTEIN YCLQ"/>
    <property type="match status" value="1"/>
</dbReference>
<evidence type="ECO:0000256" key="3">
    <source>
        <dbReference type="ARBA" id="ARBA00022448"/>
    </source>
</evidence>
<feature type="signal peptide" evidence="5">
    <location>
        <begin position="1"/>
        <end position="37"/>
    </location>
</feature>
<sequence>MPTSTRPTPHPTLRRATPAVAALAALTLSACGGGSSADDGSGEITIEHALGTAQIEEDPERVVALGQGSAETAIALGVTPVGMQEYPWGADDSGYLPWIHEAVQENGDEPPELFTGGDEMDVEAIVDLEPDVILAPWTGIDQEQYDVLSDIAPTVAYKEEPWTVTWDGQIKTVAKALGKEDQAEGLIEDIEAQFEEASRPEWEDITYSYTYTDGPGTLGVFYPSEQRAAMVDKLGLTPDPVTESEQLKEYDVEGTDSAMIGLENADMLSDSDLIFTFYSDAETRKEIESQDLYQSIPAVERGALVAPEDPALVTASSMINPLTVPWVLERYVPMIEEAVAEHEQD</sequence>
<gene>
    <name evidence="7" type="ORF">GCM10020260_14770</name>
</gene>
<dbReference type="Pfam" id="PF01497">
    <property type="entry name" value="Peripla_BP_2"/>
    <property type="match status" value="1"/>
</dbReference>
<keyword evidence="8" id="KW-1185">Reference proteome</keyword>
<dbReference type="InterPro" id="IPR051313">
    <property type="entry name" value="Bact_iron-sidero_bind"/>
</dbReference>
<organism evidence="7 8">
    <name type="scientific">Nesterenkonia halobia</name>
    <dbReference type="NCBI Taxonomy" id="37922"/>
    <lineage>
        <taxon>Bacteria</taxon>
        <taxon>Bacillati</taxon>
        <taxon>Actinomycetota</taxon>
        <taxon>Actinomycetes</taxon>
        <taxon>Micrococcales</taxon>
        <taxon>Micrococcaceae</taxon>
        <taxon>Nesterenkonia</taxon>
    </lineage>
</organism>
<evidence type="ECO:0000256" key="4">
    <source>
        <dbReference type="ARBA" id="ARBA00022729"/>
    </source>
</evidence>
<dbReference type="RefSeq" id="WP_344719806.1">
    <property type="nucleotide sequence ID" value="NZ_BAAAYG010000005.1"/>
</dbReference>
<evidence type="ECO:0000256" key="5">
    <source>
        <dbReference type="SAM" id="SignalP"/>
    </source>
</evidence>
<evidence type="ECO:0000313" key="8">
    <source>
        <dbReference type="Proteomes" id="UP001501736"/>
    </source>
</evidence>